<keyword evidence="5 6" id="KW-0413">Isomerase</keyword>
<dbReference type="NCBIfam" id="NF003766">
    <property type="entry name" value="PRK05362.1"/>
    <property type="match status" value="1"/>
</dbReference>
<dbReference type="GO" id="GO:0006018">
    <property type="term" value="P:2-deoxyribose 1-phosphate catabolic process"/>
    <property type="evidence" value="ECO:0007669"/>
    <property type="project" value="UniProtKB-UniRule"/>
</dbReference>
<dbReference type="PANTHER" id="PTHR21110:SF0">
    <property type="entry name" value="PHOSPHOPENTOMUTASE"/>
    <property type="match status" value="1"/>
</dbReference>
<evidence type="ECO:0000313" key="9">
    <source>
        <dbReference type="EMBL" id="GGF21726.1"/>
    </source>
</evidence>
<comment type="function">
    <text evidence="6">Isomerase that catalyzes the conversion of deoxy-ribose 1-phosphate (dRib-1-P) and ribose 1-phosphate (Rib-1-P) to deoxy-ribose 5-phosphate (dRib-5-P) and ribose 5-phosphate (Rib-5-P), respectively.</text>
</comment>
<dbReference type="SUPFAM" id="SSF143856">
    <property type="entry name" value="DeoB insert domain-like"/>
    <property type="match status" value="1"/>
</dbReference>
<evidence type="ECO:0000256" key="6">
    <source>
        <dbReference type="HAMAP-Rule" id="MF_00740"/>
    </source>
</evidence>
<evidence type="ECO:0000256" key="2">
    <source>
        <dbReference type="ARBA" id="ARBA00022490"/>
    </source>
</evidence>
<name>A0A8J2YUJ9_9PROT</name>
<dbReference type="PIRSF" id="PIRSF001491">
    <property type="entry name" value="Ppentomutase"/>
    <property type="match status" value="1"/>
</dbReference>
<comment type="caution">
    <text evidence="9">The sequence shown here is derived from an EMBL/GenBank/DDBJ whole genome shotgun (WGS) entry which is preliminary data.</text>
</comment>
<dbReference type="Proteomes" id="UP000646365">
    <property type="component" value="Unassembled WGS sequence"/>
</dbReference>
<dbReference type="GO" id="GO:0005829">
    <property type="term" value="C:cytosol"/>
    <property type="evidence" value="ECO:0007669"/>
    <property type="project" value="TreeGrafter"/>
</dbReference>
<dbReference type="Gene3D" id="3.40.720.10">
    <property type="entry name" value="Alkaline Phosphatase, subunit A"/>
    <property type="match status" value="1"/>
</dbReference>
<evidence type="ECO:0000256" key="5">
    <source>
        <dbReference type="ARBA" id="ARBA00023235"/>
    </source>
</evidence>
<evidence type="ECO:0000259" key="8">
    <source>
        <dbReference type="Pfam" id="PF01676"/>
    </source>
</evidence>
<organism evidence="9 10">
    <name type="scientific">Aliidongia dinghuensis</name>
    <dbReference type="NCBI Taxonomy" id="1867774"/>
    <lineage>
        <taxon>Bacteria</taxon>
        <taxon>Pseudomonadati</taxon>
        <taxon>Pseudomonadota</taxon>
        <taxon>Alphaproteobacteria</taxon>
        <taxon>Rhodospirillales</taxon>
        <taxon>Dongiaceae</taxon>
        <taxon>Aliidongia</taxon>
    </lineage>
</organism>
<keyword evidence="4 6" id="KW-0464">Manganese</keyword>
<comment type="subcellular location">
    <subcellularLocation>
        <location evidence="6">Cytoplasm</location>
    </subcellularLocation>
</comment>
<dbReference type="UniPathway" id="UPA00087">
    <property type="reaction ID" value="UER00173"/>
</dbReference>
<dbReference type="InterPro" id="IPR017850">
    <property type="entry name" value="Alkaline_phosphatase_core_sf"/>
</dbReference>
<dbReference type="RefSeq" id="WP_189047058.1">
    <property type="nucleotide sequence ID" value="NZ_BMJQ01000007.1"/>
</dbReference>
<proteinExistence type="inferred from homology"/>
<reference evidence="9" key="1">
    <citation type="journal article" date="2014" name="Int. J. Syst. Evol. Microbiol.">
        <title>Complete genome sequence of Corynebacterium casei LMG S-19264T (=DSM 44701T), isolated from a smear-ripened cheese.</title>
        <authorList>
            <consortium name="US DOE Joint Genome Institute (JGI-PGF)"/>
            <person name="Walter F."/>
            <person name="Albersmeier A."/>
            <person name="Kalinowski J."/>
            <person name="Ruckert C."/>
        </authorList>
    </citation>
    <scope>NUCLEOTIDE SEQUENCE</scope>
    <source>
        <strain evidence="9">CGMCC 1.15725</strain>
    </source>
</reference>
<comment type="catalytic activity">
    <reaction evidence="6">
        <text>2-deoxy-alpha-D-ribose 1-phosphate = 2-deoxy-D-ribose 5-phosphate</text>
        <dbReference type="Rhea" id="RHEA:27658"/>
        <dbReference type="ChEBI" id="CHEBI:57259"/>
        <dbReference type="ChEBI" id="CHEBI:62877"/>
        <dbReference type="EC" id="5.4.2.7"/>
    </reaction>
</comment>
<evidence type="ECO:0000313" key="10">
    <source>
        <dbReference type="Proteomes" id="UP000646365"/>
    </source>
</evidence>
<dbReference type="InterPro" id="IPR024052">
    <property type="entry name" value="Phosphopentomutase_DeoB_cap_sf"/>
</dbReference>
<evidence type="ECO:0000256" key="7">
    <source>
        <dbReference type="NCBIfam" id="TIGR01696"/>
    </source>
</evidence>
<dbReference type="InterPro" id="IPR010045">
    <property type="entry name" value="DeoB"/>
</dbReference>
<keyword evidence="2 6" id="KW-0963">Cytoplasm</keyword>
<gene>
    <name evidence="6 9" type="primary">deoB</name>
    <name evidence="9" type="ORF">GCM10011611_29750</name>
</gene>
<dbReference type="HAMAP" id="MF_00740">
    <property type="entry name" value="Phosphopentomut"/>
    <property type="match status" value="1"/>
</dbReference>
<dbReference type="GO" id="GO:0030145">
    <property type="term" value="F:manganese ion binding"/>
    <property type="evidence" value="ECO:0007669"/>
    <property type="project" value="UniProtKB-UniRule"/>
</dbReference>
<keyword evidence="3 6" id="KW-0479">Metal-binding</keyword>
<dbReference type="GO" id="GO:0006015">
    <property type="term" value="P:5-phosphoribose 1-diphosphate biosynthetic process"/>
    <property type="evidence" value="ECO:0007669"/>
    <property type="project" value="UniProtKB-UniPathway"/>
</dbReference>
<comment type="cofactor">
    <cofactor evidence="6">
        <name>Mn(2+)</name>
        <dbReference type="ChEBI" id="CHEBI:29035"/>
    </cofactor>
    <text evidence="6">Binds 2 manganese ions.</text>
</comment>
<sequence>MARAFVIVLDSLGIGGAPDADRFGDAGSDTLGHIAERVAPELPNLARLGLGAAAAIATGRVPRGFATPGAGAGFWAAAAEASRGKDTPTGHWEIAGCPVHFDWGYFPAGFPSFPAELTDALIRDGGLPGILGNKAASGTAIIEELGAEHIATGKPILYTSADSVLQIAAHESHFGLDRLLTLCEQARVRCDPYNIGRVIARPFVGAPGSFKRTANRRDYAVPPPADTMLDRLAAAGRSVISLGKIGDIFAHRATGTIVKGESNAALMAKSLELVATAPDGGLGFVNLVDFDTLYGHRRDPAGYAGALVEFDRWLPSLEAALRPGDLVILTADHGCDPTWTGTDHTRECVPVVGFGPGITGGAQGLRQSFADIGETVLVHLGLPAIGTGQAIGL</sequence>
<evidence type="ECO:0000256" key="1">
    <source>
        <dbReference type="ARBA" id="ARBA00010373"/>
    </source>
</evidence>
<dbReference type="NCBIfam" id="TIGR01696">
    <property type="entry name" value="deoB"/>
    <property type="match status" value="1"/>
</dbReference>
<dbReference type="GO" id="GO:0008973">
    <property type="term" value="F:phosphopentomutase activity"/>
    <property type="evidence" value="ECO:0007669"/>
    <property type="project" value="UniProtKB-UniRule"/>
</dbReference>
<reference evidence="9" key="2">
    <citation type="submission" date="2020-09" db="EMBL/GenBank/DDBJ databases">
        <authorList>
            <person name="Sun Q."/>
            <person name="Zhou Y."/>
        </authorList>
    </citation>
    <scope>NUCLEOTIDE SEQUENCE</scope>
    <source>
        <strain evidence="9">CGMCC 1.15725</strain>
    </source>
</reference>
<feature type="binding site" evidence="6">
    <location>
        <position position="291"/>
    </location>
    <ligand>
        <name>Mn(2+)</name>
        <dbReference type="ChEBI" id="CHEBI:29035"/>
        <label>2</label>
    </ligand>
</feature>
<dbReference type="Pfam" id="PF01676">
    <property type="entry name" value="Metalloenzyme"/>
    <property type="match status" value="1"/>
</dbReference>
<dbReference type="PANTHER" id="PTHR21110">
    <property type="entry name" value="PHOSPHOPENTOMUTASE"/>
    <property type="match status" value="1"/>
</dbReference>
<dbReference type="FunFam" id="3.30.70.1250:FF:000001">
    <property type="entry name" value="Phosphopentomutase"/>
    <property type="match status" value="1"/>
</dbReference>
<feature type="binding site" evidence="6">
    <location>
        <position position="333"/>
    </location>
    <ligand>
        <name>Mn(2+)</name>
        <dbReference type="ChEBI" id="CHEBI:29035"/>
        <label>1</label>
    </ligand>
</feature>
<feature type="binding site" evidence="6">
    <location>
        <position position="332"/>
    </location>
    <ligand>
        <name>Mn(2+)</name>
        <dbReference type="ChEBI" id="CHEBI:29035"/>
        <label>1</label>
    </ligand>
</feature>
<dbReference type="CDD" id="cd16009">
    <property type="entry name" value="PPM"/>
    <property type="match status" value="1"/>
</dbReference>
<accession>A0A8J2YUJ9</accession>
<evidence type="ECO:0000256" key="4">
    <source>
        <dbReference type="ARBA" id="ARBA00023211"/>
    </source>
</evidence>
<dbReference type="GO" id="GO:0000287">
    <property type="term" value="F:magnesium ion binding"/>
    <property type="evidence" value="ECO:0007669"/>
    <property type="project" value="UniProtKB-UniRule"/>
</dbReference>
<evidence type="ECO:0000256" key="3">
    <source>
        <dbReference type="ARBA" id="ARBA00022723"/>
    </source>
</evidence>
<dbReference type="EC" id="5.4.2.7" evidence="6 7"/>
<dbReference type="GO" id="GO:0043094">
    <property type="term" value="P:metabolic compound salvage"/>
    <property type="evidence" value="ECO:0007669"/>
    <property type="project" value="UniProtKB-UniRule"/>
</dbReference>
<dbReference type="EMBL" id="BMJQ01000007">
    <property type="protein sequence ID" value="GGF21726.1"/>
    <property type="molecule type" value="Genomic_DNA"/>
</dbReference>
<feature type="binding site" evidence="6">
    <location>
        <position position="10"/>
    </location>
    <ligand>
        <name>Mn(2+)</name>
        <dbReference type="ChEBI" id="CHEBI:29035"/>
        <label>1</label>
    </ligand>
</feature>
<comment type="similarity">
    <text evidence="1 6">Belongs to the phosphopentomutase family.</text>
</comment>
<comment type="pathway">
    <text evidence="6">Carbohydrate degradation; 2-deoxy-D-ribose 1-phosphate degradation; D-glyceraldehyde 3-phosphate and acetaldehyde from 2-deoxy-alpha-D-ribose 1-phosphate: step 1/2.</text>
</comment>
<feature type="binding site" evidence="6">
    <location>
        <position position="344"/>
    </location>
    <ligand>
        <name>Mn(2+)</name>
        <dbReference type="ChEBI" id="CHEBI:29035"/>
        <label>2</label>
    </ligand>
</feature>
<dbReference type="GO" id="GO:0009117">
    <property type="term" value="P:nucleotide metabolic process"/>
    <property type="evidence" value="ECO:0007669"/>
    <property type="project" value="UniProtKB-UniRule"/>
</dbReference>
<comment type="catalytic activity">
    <reaction evidence="6">
        <text>alpha-D-ribose 1-phosphate = D-ribose 5-phosphate</text>
        <dbReference type="Rhea" id="RHEA:18793"/>
        <dbReference type="ChEBI" id="CHEBI:57720"/>
        <dbReference type="ChEBI" id="CHEBI:78346"/>
        <dbReference type="EC" id="5.4.2.7"/>
    </reaction>
</comment>
<dbReference type="SUPFAM" id="SSF53649">
    <property type="entry name" value="Alkaline phosphatase-like"/>
    <property type="match status" value="1"/>
</dbReference>
<protein>
    <recommendedName>
        <fullName evidence="6 7">Phosphopentomutase</fullName>
        <ecNumber evidence="6 7">5.4.2.7</ecNumber>
    </recommendedName>
    <alternativeName>
        <fullName evidence="6">Phosphodeoxyribomutase</fullName>
    </alternativeName>
</protein>
<keyword evidence="10" id="KW-1185">Reference proteome</keyword>
<dbReference type="AlphaFoldDB" id="A0A8J2YUJ9"/>
<feature type="domain" description="Metalloenzyme" evidence="8">
    <location>
        <begin position="3"/>
        <end position="383"/>
    </location>
</feature>
<dbReference type="Gene3D" id="3.30.70.1250">
    <property type="entry name" value="Phosphopentomutase"/>
    <property type="match status" value="1"/>
</dbReference>
<feature type="binding site" evidence="6">
    <location>
        <position position="296"/>
    </location>
    <ligand>
        <name>Mn(2+)</name>
        <dbReference type="ChEBI" id="CHEBI:29035"/>
        <label>2</label>
    </ligand>
</feature>
<dbReference type="InterPro" id="IPR006124">
    <property type="entry name" value="Metalloenzyme"/>
</dbReference>